<dbReference type="Proteomes" id="UP001058860">
    <property type="component" value="Chromosome"/>
</dbReference>
<sequence>MPERPSYTAEQVDAAVEALTAPGALDHAQEVVTHAAPSLQRVLNEALHQGGYFGEAHEAQVRKAVEAEDLLERDRAMRVLLTEESRLAMLVGVTVGFELARELADLSDSPEPAGD</sequence>
<organism evidence="1 2">
    <name type="scientific">Svornostia abyssi</name>
    <dbReference type="NCBI Taxonomy" id="2898438"/>
    <lineage>
        <taxon>Bacteria</taxon>
        <taxon>Bacillati</taxon>
        <taxon>Actinomycetota</taxon>
        <taxon>Thermoleophilia</taxon>
        <taxon>Solirubrobacterales</taxon>
        <taxon>Baekduiaceae</taxon>
        <taxon>Svornostia</taxon>
    </lineage>
</organism>
<gene>
    <name evidence="1" type="ORF">LRS13_10260</name>
</gene>
<evidence type="ECO:0000313" key="2">
    <source>
        <dbReference type="Proteomes" id="UP001058860"/>
    </source>
</evidence>
<reference evidence="2" key="1">
    <citation type="submission" date="2021-11" db="EMBL/GenBank/DDBJ databases">
        <title>Cultivation dependent microbiological survey of springs from the worlds oldest radium mine currently devoted to the extraction of radon-saturated water.</title>
        <authorList>
            <person name="Kapinusova G."/>
            <person name="Smrhova T."/>
            <person name="Strejcek M."/>
            <person name="Suman J."/>
            <person name="Jani K."/>
            <person name="Pajer P."/>
            <person name="Uhlik O."/>
        </authorList>
    </citation>
    <scope>NUCLEOTIDE SEQUENCE [LARGE SCALE GENOMIC DNA]</scope>
    <source>
        <strain evidence="2">J379</strain>
    </source>
</reference>
<dbReference type="RefSeq" id="WP_353866315.1">
    <property type="nucleotide sequence ID" value="NZ_CP088295.1"/>
</dbReference>
<proteinExistence type="predicted"/>
<evidence type="ECO:0000313" key="1">
    <source>
        <dbReference type="EMBL" id="UUY05874.1"/>
    </source>
</evidence>
<keyword evidence="2" id="KW-1185">Reference proteome</keyword>
<dbReference type="EMBL" id="CP088295">
    <property type="protein sequence ID" value="UUY05874.1"/>
    <property type="molecule type" value="Genomic_DNA"/>
</dbReference>
<name>A0ABY5PMF7_9ACTN</name>
<accession>A0ABY5PMF7</accession>
<protein>
    <submittedName>
        <fullName evidence="1">Uncharacterized protein</fullName>
    </submittedName>
</protein>